<evidence type="ECO:0000256" key="1">
    <source>
        <dbReference type="SAM" id="Phobius"/>
    </source>
</evidence>
<keyword evidence="1" id="KW-1133">Transmembrane helix</keyword>
<evidence type="ECO:0008006" key="4">
    <source>
        <dbReference type="Google" id="ProtNLM"/>
    </source>
</evidence>
<comment type="caution">
    <text evidence="2">The sequence shown here is derived from an EMBL/GenBank/DDBJ whole genome shotgun (WGS) entry which is preliminary data.</text>
</comment>
<organism evidence="2 3">
    <name type="scientific">Thalassotalea litorea</name>
    <dbReference type="NCBI Taxonomy" id="2020715"/>
    <lineage>
        <taxon>Bacteria</taxon>
        <taxon>Pseudomonadati</taxon>
        <taxon>Pseudomonadota</taxon>
        <taxon>Gammaproteobacteria</taxon>
        <taxon>Alteromonadales</taxon>
        <taxon>Colwelliaceae</taxon>
        <taxon>Thalassotalea</taxon>
    </lineage>
</organism>
<proteinExistence type="predicted"/>
<protein>
    <recommendedName>
        <fullName evidence="4">ABC transporter permease</fullName>
    </recommendedName>
</protein>
<evidence type="ECO:0000313" key="3">
    <source>
        <dbReference type="Proteomes" id="UP000307790"/>
    </source>
</evidence>
<feature type="transmembrane region" description="Helical" evidence="1">
    <location>
        <begin position="113"/>
        <end position="138"/>
    </location>
</feature>
<feature type="transmembrane region" description="Helical" evidence="1">
    <location>
        <begin position="185"/>
        <end position="209"/>
    </location>
</feature>
<sequence>MHEWRRVFVTGSGRLTLLTFFGAWVLLFHYPIRTAVDLIANSSDAAVIRSVLGDFGFKQLLQWPVAELSVFWFAAMLLLPFTCVLLSSDQFASDRQRGTIKFYLLRTRRSEFILGRFIGYASFFTMLLMGLVLITLIYSNWRDPELFQLGLYQGMNTFFFLVVWMLPFMALTNFLNVLMPTGKKVILVLMLMYIVLPFIDYIALAQWQINLQFSWLLPGLGIFSTMGEQGPELGNLIKPAWQSAIYLGLSLLLFRVRSLN</sequence>
<feature type="transmembrane region" description="Helical" evidence="1">
    <location>
        <begin position="240"/>
        <end position="256"/>
    </location>
</feature>
<dbReference type="OrthoDB" id="6398332at2"/>
<keyword evidence="1" id="KW-0472">Membrane</keyword>
<keyword evidence="1" id="KW-0812">Transmembrane</keyword>
<dbReference type="EMBL" id="VCBC01000017">
    <property type="protein sequence ID" value="TLU61350.1"/>
    <property type="molecule type" value="Genomic_DNA"/>
</dbReference>
<dbReference type="Proteomes" id="UP000307790">
    <property type="component" value="Unassembled WGS sequence"/>
</dbReference>
<evidence type="ECO:0000313" key="2">
    <source>
        <dbReference type="EMBL" id="TLU61350.1"/>
    </source>
</evidence>
<reference evidence="2 3" key="1">
    <citation type="submission" date="2019-05" db="EMBL/GenBank/DDBJ databases">
        <title>Genome sequences of Thalassotalea litorea 1K03283.</title>
        <authorList>
            <person name="Zhang D."/>
        </authorList>
    </citation>
    <scope>NUCLEOTIDE SEQUENCE [LARGE SCALE GENOMIC DNA]</scope>
    <source>
        <strain evidence="2 3">MCCC 1K03283</strain>
    </source>
</reference>
<name>A0A5R9IFF6_9GAMM</name>
<keyword evidence="3" id="KW-1185">Reference proteome</keyword>
<accession>A0A5R9IFF6</accession>
<dbReference type="RefSeq" id="WP_138321193.1">
    <property type="nucleotide sequence ID" value="NZ_VCBC01000017.1"/>
</dbReference>
<feature type="transmembrane region" description="Helical" evidence="1">
    <location>
        <begin position="158"/>
        <end position="178"/>
    </location>
</feature>
<feature type="transmembrane region" description="Helical" evidence="1">
    <location>
        <begin position="69"/>
        <end position="92"/>
    </location>
</feature>
<dbReference type="AlphaFoldDB" id="A0A5R9IFF6"/>
<gene>
    <name evidence="2" type="ORF">FE810_15170</name>
</gene>